<organism evidence="2 3">
    <name type="scientific">Candidatus Taylorbacteria bacterium CG11_big_fil_rev_8_21_14_0_20_46_11</name>
    <dbReference type="NCBI Taxonomy" id="1975025"/>
    <lineage>
        <taxon>Bacteria</taxon>
        <taxon>Candidatus Tayloriibacteriota</taxon>
    </lineage>
</organism>
<protein>
    <recommendedName>
        <fullName evidence="4">DUF805 domain-containing protein</fullName>
    </recommendedName>
</protein>
<keyword evidence="1" id="KW-0472">Membrane</keyword>
<keyword evidence="1" id="KW-1133">Transmembrane helix</keyword>
<proteinExistence type="predicted"/>
<comment type="caution">
    <text evidence="2">The sequence shown here is derived from an EMBL/GenBank/DDBJ whole genome shotgun (WGS) entry which is preliminary data.</text>
</comment>
<feature type="transmembrane region" description="Helical" evidence="1">
    <location>
        <begin position="47"/>
        <end position="65"/>
    </location>
</feature>
<evidence type="ECO:0000313" key="3">
    <source>
        <dbReference type="Proteomes" id="UP000229342"/>
    </source>
</evidence>
<name>A0A2H0KCU2_9BACT</name>
<accession>A0A2H0KCU2</accession>
<evidence type="ECO:0000313" key="2">
    <source>
        <dbReference type="EMBL" id="PIQ69071.1"/>
    </source>
</evidence>
<feature type="transmembrane region" description="Helical" evidence="1">
    <location>
        <begin position="77"/>
        <end position="95"/>
    </location>
</feature>
<reference evidence="2 3" key="1">
    <citation type="submission" date="2017-09" db="EMBL/GenBank/DDBJ databases">
        <title>Depth-based differentiation of microbial function through sediment-hosted aquifers and enrichment of novel symbionts in the deep terrestrial subsurface.</title>
        <authorList>
            <person name="Probst A.J."/>
            <person name="Ladd B."/>
            <person name="Jarett J.K."/>
            <person name="Geller-Mcgrath D.E."/>
            <person name="Sieber C.M."/>
            <person name="Emerson J.B."/>
            <person name="Anantharaman K."/>
            <person name="Thomas B.C."/>
            <person name="Malmstrom R."/>
            <person name="Stieglmeier M."/>
            <person name="Klingl A."/>
            <person name="Woyke T."/>
            <person name="Ryan C.M."/>
            <person name="Banfield J.F."/>
        </authorList>
    </citation>
    <scope>NUCLEOTIDE SEQUENCE [LARGE SCALE GENOMIC DNA]</scope>
    <source>
        <strain evidence="2">CG11_big_fil_rev_8_21_14_0_20_46_11</strain>
    </source>
</reference>
<dbReference type="Proteomes" id="UP000229342">
    <property type="component" value="Unassembled WGS sequence"/>
</dbReference>
<dbReference type="EMBL" id="PCVG01000013">
    <property type="protein sequence ID" value="PIQ69071.1"/>
    <property type="molecule type" value="Genomic_DNA"/>
</dbReference>
<dbReference type="InterPro" id="IPR008523">
    <property type="entry name" value="DUF805"/>
</dbReference>
<gene>
    <name evidence="2" type="ORF">COV91_00685</name>
</gene>
<evidence type="ECO:0008006" key="4">
    <source>
        <dbReference type="Google" id="ProtNLM"/>
    </source>
</evidence>
<feature type="transmembrane region" description="Helical" evidence="1">
    <location>
        <begin position="101"/>
        <end position="123"/>
    </location>
</feature>
<dbReference type="GO" id="GO:0016020">
    <property type="term" value="C:membrane"/>
    <property type="evidence" value="ECO:0007669"/>
    <property type="project" value="InterPro"/>
</dbReference>
<evidence type="ECO:0000256" key="1">
    <source>
        <dbReference type="SAM" id="Phobius"/>
    </source>
</evidence>
<sequence length="154" mass="16765">MPMLPRLIEGRLNRKNFFLVILGALFIGIAYGILLSSFPESSVALEIGFEIVFGLFSVITIPASLRRAHDIGWKGTWVLVSGIFMSVVTILQYVISPESAAFGALASFVLVAEIVVGIFLVFVAGDVEANKYGEVDTFNHLKTLNITAVTLNEK</sequence>
<dbReference type="Pfam" id="PF05656">
    <property type="entry name" value="DUF805"/>
    <property type="match status" value="1"/>
</dbReference>
<feature type="transmembrane region" description="Helical" evidence="1">
    <location>
        <begin position="16"/>
        <end position="35"/>
    </location>
</feature>
<keyword evidence="1" id="KW-0812">Transmembrane</keyword>
<dbReference type="AlphaFoldDB" id="A0A2H0KCU2"/>